<feature type="transmembrane region" description="Helical" evidence="8">
    <location>
        <begin position="279"/>
        <end position="299"/>
    </location>
</feature>
<protein>
    <recommendedName>
        <fullName evidence="7">NADH-ubiquinone oxidoreductase chain 1</fullName>
        <ecNumber evidence="7">7.1.1.2</ecNumber>
    </recommendedName>
</protein>
<reference evidence="10" key="1">
    <citation type="submission" date="2001-07" db="EMBL/GenBank/DDBJ databases">
        <authorList>
            <person name="Lang F.B.F."/>
        </authorList>
    </citation>
    <scope>NUCLEOTIDE SEQUENCE</scope>
    <source>
        <strain evidence="10">136</strain>
    </source>
</reference>
<evidence type="ECO:0000256" key="4">
    <source>
        <dbReference type="ARBA" id="ARBA00022989"/>
    </source>
</evidence>
<dbReference type="PANTHER" id="PTHR11432:SF3">
    <property type="entry name" value="NADH-UBIQUINONE OXIDOREDUCTASE CHAIN 1"/>
    <property type="match status" value="1"/>
</dbReference>
<keyword evidence="7 10" id="KW-0496">Mitochondrion</keyword>
<dbReference type="InterPro" id="IPR018086">
    <property type="entry name" value="NADH_UbQ_OxRdtase_su1_CS"/>
</dbReference>
<dbReference type="PANTHER" id="PTHR11432">
    <property type="entry name" value="NADH DEHYDROGENASE SUBUNIT 1"/>
    <property type="match status" value="1"/>
</dbReference>
<feature type="transmembrane region" description="Helical" evidence="8">
    <location>
        <begin position="141"/>
        <end position="163"/>
    </location>
</feature>
<comment type="catalytic activity">
    <reaction evidence="7">
        <text>a ubiquinone + NADH + 5 H(+)(in) = a ubiquinol + NAD(+) + 4 H(+)(out)</text>
        <dbReference type="Rhea" id="RHEA:29091"/>
        <dbReference type="Rhea" id="RHEA-COMP:9565"/>
        <dbReference type="Rhea" id="RHEA-COMP:9566"/>
        <dbReference type="ChEBI" id="CHEBI:15378"/>
        <dbReference type="ChEBI" id="CHEBI:16389"/>
        <dbReference type="ChEBI" id="CHEBI:17976"/>
        <dbReference type="ChEBI" id="CHEBI:57540"/>
        <dbReference type="ChEBI" id="CHEBI:57945"/>
        <dbReference type="EC" id="7.1.1.2"/>
    </reaction>
</comment>
<dbReference type="GO" id="GO:0003954">
    <property type="term" value="F:NADH dehydrogenase activity"/>
    <property type="evidence" value="ECO:0007669"/>
    <property type="project" value="TreeGrafter"/>
</dbReference>
<keyword evidence="9" id="KW-0732">Signal</keyword>
<evidence type="ECO:0000256" key="9">
    <source>
        <dbReference type="SAM" id="SignalP"/>
    </source>
</evidence>
<reference evidence="10" key="2">
    <citation type="journal article" date="2002" name="Mol. Biol. Evol.">
        <title>Hyaloraphidium curvatum: a linear mitochondrial genome, tRNA editing, and an evolutionary link to lower fungi.</title>
        <authorList>
            <person name="Forget L."/>
            <person name="Ustinova J."/>
            <person name="Wang Z."/>
            <person name="Huss V.A."/>
            <person name="Franz Lang B."/>
        </authorList>
    </citation>
    <scope>NUCLEOTIDE SEQUENCE</scope>
    <source>
        <strain evidence="10">136</strain>
    </source>
</reference>
<feature type="transmembrane region" description="Helical" evidence="8">
    <location>
        <begin position="67"/>
        <end position="86"/>
    </location>
</feature>
<evidence type="ECO:0000256" key="6">
    <source>
        <dbReference type="RuleBase" id="RU000471"/>
    </source>
</evidence>
<dbReference type="InterPro" id="IPR001694">
    <property type="entry name" value="NADH_UbQ_OxRdtase_su1/FPO"/>
</dbReference>
<evidence type="ECO:0000313" key="10">
    <source>
        <dbReference type="EMBL" id="AAK84292.1"/>
    </source>
</evidence>
<feature type="transmembrane region" description="Helical" evidence="8">
    <location>
        <begin position="233"/>
        <end position="259"/>
    </location>
</feature>
<keyword evidence="4 8" id="KW-1133">Transmembrane helix</keyword>
<dbReference type="EC" id="7.1.1.2" evidence="7"/>
<dbReference type="GO" id="GO:0008137">
    <property type="term" value="F:NADH dehydrogenase (ubiquinone) activity"/>
    <property type="evidence" value="ECO:0007669"/>
    <property type="project" value="UniProtKB-EC"/>
</dbReference>
<name>Q950L6_9FUNG</name>
<feature type="chain" id="PRO_5004323211" description="NADH-ubiquinone oxidoreductase chain 1" evidence="9">
    <location>
        <begin position="22"/>
        <end position="301"/>
    </location>
</feature>
<evidence type="ECO:0000256" key="8">
    <source>
        <dbReference type="SAM" id="Phobius"/>
    </source>
</evidence>
<feature type="transmembrane region" description="Helical" evidence="8">
    <location>
        <begin position="207"/>
        <end position="227"/>
    </location>
</feature>
<keyword evidence="10" id="KW-0560">Oxidoreductase</keyword>
<feature type="transmembrane region" description="Helical" evidence="8">
    <location>
        <begin position="98"/>
        <end position="120"/>
    </location>
</feature>
<dbReference type="PROSITE" id="PS00667">
    <property type="entry name" value="COMPLEX1_ND1_1"/>
    <property type="match status" value="1"/>
</dbReference>
<feature type="transmembrane region" description="Helical" evidence="8">
    <location>
        <begin position="175"/>
        <end position="195"/>
    </location>
</feature>
<organism evidence="10">
    <name type="scientific">Rhizophydium sp. 136</name>
    <dbReference type="NCBI Taxonomy" id="60187"/>
    <lineage>
        <taxon>Eukaryota</taxon>
        <taxon>Fungi</taxon>
        <taxon>Fungi incertae sedis</taxon>
        <taxon>Chytridiomycota</taxon>
        <taxon>Chytridiomycota incertae sedis</taxon>
        <taxon>Chytridiomycetes</taxon>
        <taxon>Rhizophydiales</taxon>
        <taxon>Rhizophydiaceae</taxon>
        <taxon>Rhizophydium</taxon>
    </lineage>
</organism>
<evidence type="ECO:0000256" key="7">
    <source>
        <dbReference type="RuleBase" id="RU000473"/>
    </source>
</evidence>
<sequence>MIPNLIILLGVIVMVIFSTLAERKVMGSCQKRLGPNTVGYLGTLQALADGVKLIIKETIIPSYSQNVLFILSPFYFFGISLLNWLIIPLDNGLTISEINGTGIIITVALSEMSILGILYAGYSSNSKYSLLGTLRAIAQCISYGITMSLGFICIILFVGSVDYLDILNSQSSTPLIYALLPVGIILLISFVAELGRPPFDLLESESELVAGHMSEYAGVTFAFFFLAEYSMMLFYGVLLTVLLFGFSNPVPFLFFLIWIRASLPRIRIDSLINLNWSHFLPFLTGYLIFLIPLILVTLLNY</sequence>
<proteinExistence type="inferred from homology"/>
<comment type="subcellular location">
    <subcellularLocation>
        <location evidence="1">Membrane</location>
        <topology evidence="1">Multi-pass membrane protein</topology>
    </subcellularLocation>
    <subcellularLocation>
        <location evidence="6">Mitochondrion inner membrane</location>
        <topology evidence="6">Multi-pass membrane protein</topology>
    </subcellularLocation>
</comment>
<dbReference type="EMBL" id="AF404306">
    <property type="protein sequence ID" value="AAK84292.1"/>
    <property type="molecule type" value="Genomic_DNA"/>
</dbReference>
<geneLocation type="mitochondrion" evidence="10"/>
<dbReference type="GeneID" id="803674"/>
<dbReference type="Pfam" id="PF00146">
    <property type="entry name" value="NADHdh"/>
    <property type="match status" value="1"/>
</dbReference>
<evidence type="ECO:0000256" key="2">
    <source>
        <dbReference type="ARBA" id="ARBA00010535"/>
    </source>
</evidence>
<dbReference type="AlphaFoldDB" id="Q950L6"/>
<evidence type="ECO:0000256" key="1">
    <source>
        <dbReference type="ARBA" id="ARBA00004141"/>
    </source>
</evidence>
<dbReference type="HAMAP" id="MF_01350">
    <property type="entry name" value="NDH1_NuoH"/>
    <property type="match status" value="1"/>
</dbReference>
<dbReference type="RefSeq" id="NP_150362.1">
    <property type="nucleotide sequence ID" value="NC_003053.1"/>
</dbReference>
<dbReference type="GO" id="GO:0005743">
    <property type="term" value="C:mitochondrial inner membrane"/>
    <property type="evidence" value="ECO:0007669"/>
    <property type="project" value="UniProtKB-SubCell"/>
</dbReference>
<dbReference type="GO" id="GO:0009060">
    <property type="term" value="P:aerobic respiration"/>
    <property type="evidence" value="ECO:0007669"/>
    <property type="project" value="TreeGrafter"/>
</dbReference>
<evidence type="ECO:0000256" key="5">
    <source>
        <dbReference type="ARBA" id="ARBA00023136"/>
    </source>
</evidence>
<keyword evidence="5 8" id="KW-0472">Membrane</keyword>
<evidence type="ECO:0000256" key="3">
    <source>
        <dbReference type="ARBA" id="ARBA00022692"/>
    </source>
</evidence>
<gene>
    <name evidence="10" type="primary">nad1</name>
</gene>
<keyword evidence="3 6" id="KW-0812">Transmembrane</keyword>
<comment type="similarity">
    <text evidence="2 6">Belongs to the complex I subunit 1 family.</text>
</comment>
<keyword evidence="6" id="KW-0520">NAD</keyword>
<keyword evidence="7" id="KW-0830">Ubiquinone</keyword>
<accession>Q950L6</accession>
<feature type="signal peptide" evidence="9">
    <location>
        <begin position="1"/>
        <end position="21"/>
    </location>
</feature>